<dbReference type="PANTHER" id="PTHR32071:SF21">
    <property type="entry name" value="TRANSCRIPTIONAL REGULATORY PROTEIN FLGR"/>
    <property type="match status" value="1"/>
</dbReference>
<dbReference type="InterPro" id="IPR025944">
    <property type="entry name" value="Sigma_54_int_dom_CS"/>
</dbReference>
<accession>A0A7X4HFD1</accession>
<gene>
    <name evidence="8" type="ORF">GTP77_21755</name>
</gene>
<dbReference type="EMBL" id="WWCU01000030">
    <property type="protein sequence ID" value="MYN09949.1"/>
    <property type="molecule type" value="Genomic_DNA"/>
</dbReference>
<evidence type="ECO:0000313" key="9">
    <source>
        <dbReference type="Proteomes" id="UP000450676"/>
    </source>
</evidence>
<dbReference type="PANTHER" id="PTHR32071">
    <property type="entry name" value="TRANSCRIPTIONAL REGULATORY PROTEIN"/>
    <property type="match status" value="1"/>
</dbReference>
<evidence type="ECO:0000259" key="7">
    <source>
        <dbReference type="PROSITE" id="PS50045"/>
    </source>
</evidence>
<proteinExistence type="predicted"/>
<dbReference type="InterPro" id="IPR003593">
    <property type="entry name" value="AAA+_ATPase"/>
</dbReference>
<dbReference type="SMART" id="SM00382">
    <property type="entry name" value="AAA"/>
    <property type="match status" value="1"/>
</dbReference>
<dbReference type="GO" id="GO:0006355">
    <property type="term" value="P:regulation of DNA-templated transcription"/>
    <property type="evidence" value="ECO:0007669"/>
    <property type="project" value="InterPro"/>
</dbReference>
<dbReference type="Pfam" id="PF00158">
    <property type="entry name" value="Sigma54_activat"/>
    <property type="match status" value="1"/>
</dbReference>
<reference evidence="8 9" key="1">
    <citation type="submission" date="2019-12" db="EMBL/GenBank/DDBJ databases">
        <title>Novel species isolated from a subtropical stream in China.</title>
        <authorList>
            <person name="Lu H."/>
        </authorList>
    </citation>
    <scope>NUCLEOTIDE SEQUENCE [LARGE SCALE GENOMIC DNA]</scope>
    <source>
        <strain evidence="8 9">FT127W</strain>
    </source>
</reference>
<dbReference type="InterPro" id="IPR002078">
    <property type="entry name" value="Sigma_54_int"/>
</dbReference>
<dbReference type="Pfam" id="PF25601">
    <property type="entry name" value="AAA_lid_14"/>
    <property type="match status" value="1"/>
</dbReference>
<dbReference type="AlphaFoldDB" id="A0A7X4HFD1"/>
<feature type="region of interest" description="Disordered" evidence="6">
    <location>
        <begin position="305"/>
        <end position="335"/>
    </location>
</feature>
<evidence type="ECO:0000256" key="1">
    <source>
        <dbReference type="ARBA" id="ARBA00022741"/>
    </source>
</evidence>
<evidence type="ECO:0000256" key="6">
    <source>
        <dbReference type="SAM" id="MobiDB-lite"/>
    </source>
</evidence>
<dbReference type="FunFam" id="3.40.50.300:FF:000006">
    <property type="entry name" value="DNA-binding transcriptional regulator NtrC"/>
    <property type="match status" value="1"/>
</dbReference>
<evidence type="ECO:0000256" key="4">
    <source>
        <dbReference type="ARBA" id="ARBA00023125"/>
    </source>
</evidence>
<dbReference type="GO" id="GO:0005524">
    <property type="term" value="F:ATP binding"/>
    <property type="evidence" value="ECO:0007669"/>
    <property type="project" value="UniProtKB-KW"/>
</dbReference>
<sequence>MELLANHFTSEFARSAHFAKGVEGDGEPLVTFREAQKMSLLVRATAFVFADPRSRELHELITRIAPSEATVLITGETGTGKELIARHVHAHSSRRDASFVAVNCGAFLETLIESELFGYERGAFTGAHQAKAGWFETARGGTLFLDEIGDLPLPMQVKLLRVLQEREVVRLGARKAIPIDVRLIAATNVDLAEAVRAGRFREDLYYRLQVISLPLRPLRERPGDIMPLTRHFLQIYARRLHLTEFSITPDAERALLEYPWPGNIRELENVIHRALLVSHDGAVTAYDLSLRGWARQEPRIEPHRVEAQPQPSYPAQPPQHWQGADTGAGGGAPAGGATAAARFHAAWRALLASGEAIEFEALQQQLALAAFESCDRNQVRASKRLAISRNIMRTYLKKAGVL</sequence>
<keyword evidence="1" id="KW-0547">Nucleotide-binding</keyword>
<evidence type="ECO:0000313" key="8">
    <source>
        <dbReference type="EMBL" id="MYN09949.1"/>
    </source>
</evidence>
<name>A0A7X4HFD1_9BURK</name>
<feature type="domain" description="Sigma-54 factor interaction" evidence="7">
    <location>
        <begin position="47"/>
        <end position="276"/>
    </location>
</feature>
<dbReference type="Gene3D" id="1.10.8.60">
    <property type="match status" value="1"/>
</dbReference>
<keyword evidence="9" id="KW-1185">Reference proteome</keyword>
<dbReference type="GO" id="GO:0003677">
    <property type="term" value="F:DNA binding"/>
    <property type="evidence" value="ECO:0007669"/>
    <property type="project" value="UniProtKB-KW"/>
</dbReference>
<keyword evidence="4" id="KW-0238">DNA-binding</keyword>
<dbReference type="Gene3D" id="3.40.50.300">
    <property type="entry name" value="P-loop containing nucleotide triphosphate hydrolases"/>
    <property type="match status" value="1"/>
</dbReference>
<keyword evidence="2" id="KW-0067">ATP-binding</keyword>
<keyword evidence="5" id="KW-0804">Transcription</keyword>
<dbReference type="SUPFAM" id="SSF52540">
    <property type="entry name" value="P-loop containing nucleoside triphosphate hydrolases"/>
    <property type="match status" value="1"/>
</dbReference>
<dbReference type="InterPro" id="IPR058031">
    <property type="entry name" value="AAA_lid_NorR"/>
</dbReference>
<dbReference type="InterPro" id="IPR025662">
    <property type="entry name" value="Sigma_54_int_dom_ATP-bd_1"/>
</dbReference>
<evidence type="ECO:0000256" key="5">
    <source>
        <dbReference type="ARBA" id="ARBA00023163"/>
    </source>
</evidence>
<organism evidence="8 9">
    <name type="scientific">Pseudoduganella aquatica</name>
    <dbReference type="NCBI Taxonomy" id="2660641"/>
    <lineage>
        <taxon>Bacteria</taxon>
        <taxon>Pseudomonadati</taxon>
        <taxon>Pseudomonadota</taxon>
        <taxon>Betaproteobacteria</taxon>
        <taxon>Burkholderiales</taxon>
        <taxon>Oxalobacteraceae</taxon>
        <taxon>Telluria group</taxon>
        <taxon>Pseudoduganella</taxon>
    </lineage>
</organism>
<evidence type="ECO:0000256" key="2">
    <source>
        <dbReference type="ARBA" id="ARBA00022840"/>
    </source>
</evidence>
<dbReference type="InterPro" id="IPR027417">
    <property type="entry name" value="P-loop_NTPase"/>
</dbReference>
<dbReference type="PROSITE" id="PS00675">
    <property type="entry name" value="SIGMA54_INTERACT_1"/>
    <property type="match status" value="1"/>
</dbReference>
<dbReference type="Proteomes" id="UP000450676">
    <property type="component" value="Unassembled WGS sequence"/>
</dbReference>
<dbReference type="PROSITE" id="PS50045">
    <property type="entry name" value="SIGMA54_INTERACT_4"/>
    <property type="match status" value="1"/>
</dbReference>
<dbReference type="RefSeq" id="WP_161074248.1">
    <property type="nucleotide sequence ID" value="NZ_WWCU01000030.1"/>
</dbReference>
<protein>
    <submittedName>
        <fullName evidence="8">AAA domain-containing protein</fullName>
    </submittedName>
</protein>
<dbReference type="CDD" id="cd00009">
    <property type="entry name" value="AAA"/>
    <property type="match status" value="1"/>
</dbReference>
<dbReference type="PROSITE" id="PS00688">
    <property type="entry name" value="SIGMA54_INTERACT_3"/>
    <property type="match status" value="1"/>
</dbReference>
<evidence type="ECO:0000256" key="3">
    <source>
        <dbReference type="ARBA" id="ARBA00023015"/>
    </source>
</evidence>
<comment type="caution">
    <text evidence="8">The sequence shown here is derived from an EMBL/GenBank/DDBJ whole genome shotgun (WGS) entry which is preliminary data.</text>
</comment>
<keyword evidence="3" id="KW-0805">Transcription regulation</keyword>